<dbReference type="AlphaFoldDB" id="A0A5B8UIV6"/>
<dbReference type="Pfam" id="PF11127">
    <property type="entry name" value="YgaP-like_TM"/>
    <property type="match status" value="1"/>
</dbReference>
<evidence type="ECO:0000259" key="4">
    <source>
        <dbReference type="Pfam" id="PF11127"/>
    </source>
</evidence>
<dbReference type="CDD" id="cd07817">
    <property type="entry name" value="SRPBCC_8"/>
    <property type="match status" value="1"/>
</dbReference>
<protein>
    <submittedName>
        <fullName evidence="5">DUF2892 domain-containing protein</fullName>
    </submittedName>
</protein>
<dbReference type="InterPro" id="IPR021309">
    <property type="entry name" value="YgaP-like_TM"/>
</dbReference>
<organism evidence="5 6">
    <name type="scientific">Flavisolibacter ginsenosidimutans</name>
    <dbReference type="NCBI Taxonomy" id="661481"/>
    <lineage>
        <taxon>Bacteria</taxon>
        <taxon>Pseudomonadati</taxon>
        <taxon>Bacteroidota</taxon>
        <taxon>Chitinophagia</taxon>
        <taxon>Chitinophagales</taxon>
        <taxon>Chitinophagaceae</taxon>
        <taxon>Flavisolibacter</taxon>
    </lineage>
</organism>
<feature type="region of interest" description="Disordered" evidence="2">
    <location>
        <begin position="240"/>
        <end position="259"/>
    </location>
</feature>
<sequence>MANTENYGSWHADEEFQAHIGDSGVVNVGQTERMVSVGLGAFLLSSGLGNLTSHPIKGLLRTLVGGALLYRGVSGHCPVYASMGKTKGVSHTQAINIRTGLIVNKPKDEVYAFWRKLENLPLFMKHLASVTEIDQKHSHWEADVPGGVGRIKWNAEIVKEEDGQMIGWQSIPNSTINNAGKVTFKEALGGQGTELEVVISYHPPAGELGAGIAKSLNPVLEKMIRQDIMNFKDYIETKHQSPANNYSTSSQSNTNNNPNIIRNEAESVQEGSGNNQ</sequence>
<dbReference type="InterPro" id="IPR047137">
    <property type="entry name" value="ORF3"/>
</dbReference>
<dbReference type="Pfam" id="PF03364">
    <property type="entry name" value="Polyketide_cyc"/>
    <property type="match status" value="1"/>
</dbReference>
<dbReference type="OrthoDB" id="9797595at2"/>
<evidence type="ECO:0000259" key="3">
    <source>
        <dbReference type="Pfam" id="PF03364"/>
    </source>
</evidence>
<dbReference type="SUPFAM" id="SSF55961">
    <property type="entry name" value="Bet v1-like"/>
    <property type="match status" value="1"/>
</dbReference>
<evidence type="ECO:0000256" key="1">
    <source>
        <dbReference type="ARBA" id="ARBA00008918"/>
    </source>
</evidence>
<dbReference type="EMBL" id="CP042433">
    <property type="protein sequence ID" value="QEC56089.1"/>
    <property type="molecule type" value="Genomic_DNA"/>
</dbReference>
<dbReference type="Gene3D" id="3.30.530.20">
    <property type="match status" value="1"/>
</dbReference>
<evidence type="ECO:0000313" key="5">
    <source>
        <dbReference type="EMBL" id="QEC56089.1"/>
    </source>
</evidence>
<dbReference type="KEGG" id="fgg:FSB75_09340"/>
<evidence type="ECO:0000256" key="2">
    <source>
        <dbReference type="SAM" id="MobiDB-lite"/>
    </source>
</evidence>
<comment type="similarity">
    <text evidence="1">Belongs to the ribosome association toxin RatA family.</text>
</comment>
<dbReference type="InterPro" id="IPR023393">
    <property type="entry name" value="START-like_dom_sf"/>
</dbReference>
<evidence type="ECO:0000313" key="6">
    <source>
        <dbReference type="Proteomes" id="UP000321204"/>
    </source>
</evidence>
<proteinExistence type="inferred from homology"/>
<feature type="compositionally biased region" description="Low complexity" evidence="2">
    <location>
        <begin position="244"/>
        <end position="259"/>
    </location>
</feature>
<accession>A0A5B8UIV6</accession>
<feature type="domain" description="Coenzyme Q-binding protein COQ10 START" evidence="3">
    <location>
        <begin position="103"/>
        <end position="216"/>
    </location>
</feature>
<dbReference type="Proteomes" id="UP000321204">
    <property type="component" value="Chromosome"/>
</dbReference>
<dbReference type="PANTHER" id="PTHR33824:SF7">
    <property type="entry name" value="POLYKETIDE CYCLASE_DEHYDRASE AND LIPID TRANSPORT SUPERFAMILY PROTEIN"/>
    <property type="match status" value="1"/>
</dbReference>
<dbReference type="InterPro" id="IPR005031">
    <property type="entry name" value="COQ10_START"/>
</dbReference>
<dbReference type="PANTHER" id="PTHR33824">
    <property type="entry name" value="POLYKETIDE CYCLASE/DEHYDRASE AND LIPID TRANSPORT SUPERFAMILY PROTEIN"/>
    <property type="match status" value="1"/>
</dbReference>
<keyword evidence="6" id="KW-1185">Reference proteome</keyword>
<reference evidence="5 6" key="1">
    <citation type="journal article" date="2015" name="Int. J. Syst. Evol. Microbiol.">
        <title>Flavisolibacter ginsenosidimutans sp. nov., with ginsenoside-converting activity isolated from soil used for cultivating ginseng.</title>
        <authorList>
            <person name="Zhao Y."/>
            <person name="Liu Q."/>
            <person name="Kang M.S."/>
            <person name="Jin F."/>
            <person name="Yu H."/>
            <person name="Im W.T."/>
        </authorList>
    </citation>
    <scope>NUCLEOTIDE SEQUENCE [LARGE SCALE GENOMIC DNA]</scope>
    <source>
        <strain evidence="5 6">Gsoil 636</strain>
    </source>
</reference>
<dbReference type="RefSeq" id="WP_146786091.1">
    <property type="nucleotide sequence ID" value="NZ_BAABIO010000001.1"/>
</dbReference>
<gene>
    <name evidence="5" type="ORF">FSB75_09340</name>
</gene>
<feature type="domain" description="Inner membrane protein YgaP-like transmembrane" evidence="4">
    <location>
        <begin position="26"/>
        <end position="86"/>
    </location>
</feature>
<name>A0A5B8UIV6_9BACT</name>